<organism evidence="2 3">
    <name type="scientific">Brassica campestris</name>
    <name type="common">Field mustard</name>
    <dbReference type="NCBI Taxonomy" id="3711"/>
    <lineage>
        <taxon>Eukaryota</taxon>
        <taxon>Viridiplantae</taxon>
        <taxon>Streptophyta</taxon>
        <taxon>Embryophyta</taxon>
        <taxon>Tracheophyta</taxon>
        <taxon>Spermatophyta</taxon>
        <taxon>Magnoliopsida</taxon>
        <taxon>eudicotyledons</taxon>
        <taxon>Gunneridae</taxon>
        <taxon>Pentapetalae</taxon>
        <taxon>rosids</taxon>
        <taxon>malvids</taxon>
        <taxon>Brassicales</taxon>
        <taxon>Brassicaceae</taxon>
        <taxon>Brassiceae</taxon>
        <taxon>Brassica</taxon>
    </lineage>
</organism>
<reference evidence="2 3" key="1">
    <citation type="submission" date="2021-07" db="EMBL/GenBank/DDBJ databases">
        <authorList>
            <consortium name="Genoscope - CEA"/>
            <person name="William W."/>
        </authorList>
    </citation>
    <scope>NUCLEOTIDE SEQUENCE [LARGE SCALE GENOMIC DNA]</scope>
</reference>
<accession>A0A8D9MGY2</accession>
<evidence type="ECO:0000256" key="1">
    <source>
        <dbReference type="SAM" id="MobiDB-lite"/>
    </source>
</evidence>
<dbReference type="Gramene" id="A10p03010.2_BraZ1">
    <property type="protein sequence ID" value="A10p03010.2_BraZ1.CDS"/>
    <property type="gene ID" value="A10g03010.2_BraZ1"/>
</dbReference>
<gene>
    <name evidence="2" type="ORF">BRAPAZ1V2_A10P03010.2</name>
</gene>
<feature type="compositionally biased region" description="Polar residues" evidence="1">
    <location>
        <begin position="107"/>
        <end position="116"/>
    </location>
</feature>
<feature type="region of interest" description="Disordered" evidence="1">
    <location>
        <begin position="84"/>
        <end position="118"/>
    </location>
</feature>
<proteinExistence type="predicted"/>
<feature type="compositionally biased region" description="Polar residues" evidence="1">
    <location>
        <begin position="84"/>
        <end position="99"/>
    </location>
</feature>
<sequence>MQLNRTLTKLYRDRYNRHYCPTEDTTKSAQHACRKKRDHSKYESLSPVEISVPDEKKKLFEIRSNQEQLAYDLLICFQHAQTARSETSNTRTRQRSSFIQKEESPRTAANHQPSSRLQEHHAFRNTGWQEATPTLNHQNLQKRRDTVYLVNQEAKQVLG</sequence>
<dbReference type="EMBL" id="LS974626">
    <property type="protein sequence ID" value="CAG7909055.1"/>
    <property type="molecule type" value="Genomic_DNA"/>
</dbReference>
<evidence type="ECO:0000313" key="2">
    <source>
        <dbReference type="EMBL" id="CAG7909055.1"/>
    </source>
</evidence>
<evidence type="ECO:0000313" key="3">
    <source>
        <dbReference type="Proteomes" id="UP000694005"/>
    </source>
</evidence>
<name>A0A8D9MGY2_BRACM</name>
<dbReference type="Proteomes" id="UP000694005">
    <property type="component" value="Chromosome A10"/>
</dbReference>
<protein>
    <submittedName>
        <fullName evidence="2">Uncharacterized protein</fullName>
    </submittedName>
</protein>
<dbReference type="AlphaFoldDB" id="A0A8D9MGY2"/>